<dbReference type="InterPro" id="IPR005151">
    <property type="entry name" value="Tail-specific_protease"/>
</dbReference>
<evidence type="ECO:0008006" key="4">
    <source>
        <dbReference type="Google" id="ProtNLM"/>
    </source>
</evidence>
<sequence length="539" mass="58471">MFKNNKTSLAIFAALSGFALTGCGGGSGIDSAPVITTPIVTTPVSSSPTWTAGVFEPSNDLKNFCETPRTGNDPFNNNEPYPDQAGSALYEKLWLRSWSDETYLWYDEIADNDPESFGTVADYFAQLKTEQLTDSGAKKDNFHFSEPTEDYFQEAQSGVTSGYGINWAFIGDTADRILRVAYLEDDSPASQIGFQRGDTVLSVDGVSINTNTESGVDTLNEGLFSPTNGDSHTIVVRSNDGAEKTFNVTAGNIEQTPVQNVKTIPTANGSSVGYMQFNSHISIAQEGLIDAVNKFKTDGIDELVIDFRYNGGGLLALSAQLAYMVAGNANVNNRFYYQTQQNDKQPVDSPFPFIDEEIDYSTFFSTGENLPDLNLSKVYVLSTSGTCSASEAFINGLKGIDAEVILIGDTTCGKPYGFTPTHNCATTYYTIQFSGVNSKGFGEYAAGFTPTPTPQFDADVQGCEIEDDFDHQLGDSDEAVLATALFHVENGSCPIRTAAAKAEPANFSSSRESLIPLNMPEQFTQRNMDLTWPTLSEER</sequence>
<dbReference type="Gene3D" id="2.30.42.10">
    <property type="match status" value="1"/>
</dbReference>
<dbReference type="SUPFAM" id="SSF50156">
    <property type="entry name" value="PDZ domain-like"/>
    <property type="match status" value="1"/>
</dbReference>
<dbReference type="Gene3D" id="3.90.226.10">
    <property type="entry name" value="2-enoyl-CoA Hydratase, Chain A, domain 1"/>
    <property type="match status" value="1"/>
</dbReference>
<dbReference type="PROSITE" id="PS51257">
    <property type="entry name" value="PROKAR_LIPOPROTEIN"/>
    <property type="match status" value="1"/>
</dbReference>
<dbReference type="GO" id="GO:0007165">
    <property type="term" value="P:signal transduction"/>
    <property type="evidence" value="ECO:0007669"/>
    <property type="project" value="TreeGrafter"/>
</dbReference>
<name>A0A0F9KMW0_9ZZZZ</name>
<gene>
    <name evidence="3" type="ORF">LCGC14_1383320</name>
</gene>
<dbReference type="Gene3D" id="3.30.750.170">
    <property type="match status" value="1"/>
</dbReference>
<dbReference type="GO" id="GO:0006508">
    <property type="term" value="P:proteolysis"/>
    <property type="evidence" value="ECO:0007669"/>
    <property type="project" value="InterPro"/>
</dbReference>
<dbReference type="GO" id="GO:0030288">
    <property type="term" value="C:outer membrane-bounded periplasmic space"/>
    <property type="evidence" value="ECO:0007669"/>
    <property type="project" value="TreeGrafter"/>
</dbReference>
<dbReference type="AlphaFoldDB" id="A0A0F9KMW0"/>
<dbReference type="GO" id="GO:0004175">
    <property type="term" value="F:endopeptidase activity"/>
    <property type="evidence" value="ECO:0007669"/>
    <property type="project" value="TreeGrafter"/>
</dbReference>
<evidence type="ECO:0000313" key="3">
    <source>
        <dbReference type="EMBL" id="KKM76121.1"/>
    </source>
</evidence>
<dbReference type="InterPro" id="IPR036034">
    <property type="entry name" value="PDZ_sf"/>
</dbReference>
<comment type="caution">
    <text evidence="3">The sequence shown here is derived from an EMBL/GenBank/DDBJ whole genome shotgun (WGS) entry which is preliminary data.</text>
</comment>
<evidence type="ECO:0000259" key="2">
    <source>
        <dbReference type="Pfam" id="PF17820"/>
    </source>
</evidence>
<protein>
    <recommendedName>
        <fullName evidence="4">PDZ domain-containing protein</fullName>
    </recommendedName>
</protein>
<dbReference type="GO" id="GO:0008236">
    <property type="term" value="F:serine-type peptidase activity"/>
    <property type="evidence" value="ECO:0007669"/>
    <property type="project" value="InterPro"/>
</dbReference>
<evidence type="ECO:0000259" key="1">
    <source>
        <dbReference type="Pfam" id="PF03572"/>
    </source>
</evidence>
<reference evidence="3" key="1">
    <citation type="journal article" date="2015" name="Nature">
        <title>Complex archaea that bridge the gap between prokaryotes and eukaryotes.</title>
        <authorList>
            <person name="Spang A."/>
            <person name="Saw J.H."/>
            <person name="Jorgensen S.L."/>
            <person name="Zaremba-Niedzwiedzka K."/>
            <person name="Martijn J."/>
            <person name="Lind A.E."/>
            <person name="van Eijk R."/>
            <person name="Schleper C."/>
            <person name="Guy L."/>
            <person name="Ettema T.J."/>
        </authorList>
    </citation>
    <scope>NUCLEOTIDE SEQUENCE</scope>
</reference>
<feature type="domain" description="PDZ" evidence="2">
    <location>
        <begin position="180"/>
        <end position="213"/>
    </location>
</feature>
<dbReference type="Pfam" id="PF17820">
    <property type="entry name" value="PDZ_6"/>
    <property type="match status" value="1"/>
</dbReference>
<accession>A0A0F9KMW0</accession>
<dbReference type="InterPro" id="IPR041489">
    <property type="entry name" value="PDZ_6"/>
</dbReference>
<dbReference type="PANTHER" id="PTHR32060">
    <property type="entry name" value="TAIL-SPECIFIC PROTEASE"/>
    <property type="match status" value="1"/>
</dbReference>
<dbReference type="Pfam" id="PF03572">
    <property type="entry name" value="Peptidase_S41"/>
    <property type="match status" value="1"/>
</dbReference>
<feature type="domain" description="Tail specific protease" evidence="1">
    <location>
        <begin position="272"/>
        <end position="415"/>
    </location>
</feature>
<proteinExistence type="predicted"/>
<dbReference type="InterPro" id="IPR029045">
    <property type="entry name" value="ClpP/crotonase-like_dom_sf"/>
</dbReference>
<dbReference type="EMBL" id="LAZR01008862">
    <property type="protein sequence ID" value="KKM76121.1"/>
    <property type="molecule type" value="Genomic_DNA"/>
</dbReference>
<dbReference type="SUPFAM" id="SSF52096">
    <property type="entry name" value="ClpP/crotonase"/>
    <property type="match status" value="1"/>
</dbReference>
<dbReference type="PANTHER" id="PTHR32060:SF30">
    <property type="entry name" value="CARBOXY-TERMINAL PROCESSING PROTEASE CTPA"/>
    <property type="match status" value="1"/>
</dbReference>
<organism evidence="3">
    <name type="scientific">marine sediment metagenome</name>
    <dbReference type="NCBI Taxonomy" id="412755"/>
    <lineage>
        <taxon>unclassified sequences</taxon>
        <taxon>metagenomes</taxon>
        <taxon>ecological metagenomes</taxon>
    </lineage>
</organism>